<keyword evidence="5" id="KW-1185">Reference proteome</keyword>
<evidence type="ECO:0000313" key="3">
    <source>
        <dbReference type="EMBL" id="WBM37847.1"/>
    </source>
</evidence>
<evidence type="ECO:0000313" key="5">
    <source>
        <dbReference type="Proteomes" id="UP001211866"/>
    </source>
</evidence>
<dbReference type="Pfam" id="PF16930">
    <property type="entry name" value="Porin_5"/>
    <property type="match status" value="1"/>
</dbReference>
<dbReference type="RefSeq" id="WP_045929541.1">
    <property type="nucleotide sequence ID" value="NZ_CAXOJJ010000001.1"/>
</dbReference>
<dbReference type="KEGG" id="afa:UZ73_12705"/>
<dbReference type="EMBL" id="CP096916">
    <property type="protein sequence ID" value="WBM37847.1"/>
    <property type="molecule type" value="Genomic_DNA"/>
</dbReference>
<dbReference type="SUPFAM" id="SSF56935">
    <property type="entry name" value="Porins"/>
    <property type="match status" value="1"/>
</dbReference>
<name>A0A2U2BIS1_ALCFA</name>
<dbReference type="Proteomes" id="UP001211866">
    <property type="component" value="Chromosome"/>
</dbReference>
<organism evidence="2 4">
    <name type="scientific">Alcaligenes faecalis</name>
    <dbReference type="NCBI Taxonomy" id="511"/>
    <lineage>
        <taxon>Bacteria</taxon>
        <taxon>Pseudomonadati</taxon>
        <taxon>Pseudomonadota</taxon>
        <taxon>Betaproteobacteria</taxon>
        <taxon>Burkholderiales</taxon>
        <taxon>Alcaligenaceae</taxon>
        <taxon>Alcaligenes</taxon>
    </lineage>
</organism>
<protein>
    <submittedName>
        <fullName evidence="3">Porin</fullName>
    </submittedName>
</protein>
<dbReference type="AlphaFoldDB" id="A0A2U2BIS1"/>
<reference evidence="2 4" key="1">
    <citation type="submission" date="2018-05" db="EMBL/GenBank/DDBJ databases">
        <title>Genome Sequence of an Efficient Indole-Degrading Bacterium, Alcaligenes sp.YBY.</title>
        <authorList>
            <person name="Yang B."/>
        </authorList>
    </citation>
    <scope>NUCLEOTIDE SEQUENCE [LARGE SCALE GENOMIC DNA]</scope>
    <source>
        <strain evidence="2 4">YBY</strain>
    </source>
</reference>
<evidence type="ECO:0000256" key="1">
    <source>
        <dbReference type="SAM" id="SignalP"/>
    </source>
</evidence>
<sequence>MKSHPTRLACAVALALTCTAGPVLAQAPSQNATVNLIRLLVQQGVLPQAQADALVAQAEAEAAQARKADIGAAGAAQAQPGDVRVTYIPETVREQIREEVKNEVMSQAKAENWAQPNTFPDWVSRITVEGDVRVRNESRLMDGANSNELINFAKWNDNGPIPTVVENKPYGLKIPYLNSRQDRRNLWRIRARLGVKAVLSDRWEAGIRLATGSDDNPVSTSDTLGNGMGKKHLWLDQAYLSYRPADWATIVAGRASSPFDSTDLLWSSDLNVDGISAAFKHAMADRPVTVFGNLGAYALEYANTPWDRNSLSEGSSENKWLLGAQIGAEWKINERNNLRGSLAYYHFDNIAGQRSSACTLYSSSDVCDTDWSRPAFMQKGNTVFLLRDIRQWSADPKNWNEWQYVGLASKFNLLDVNMRWDTEVMNGLNLRLAGNYVRNLAYDSNKMADRAGGLHNIASNGTYDASGNPTGIESGGNAWMVQATLGSSLGLKDRGDWLAFAGYKYIEPDAMPDGYNDSSFHLGGTNARGYFLGAGYAFEKNVTGHLRWSSSKEVYGAPLSIDIIQLELNARF</sequence>
<dbReference type="Proteomes" id="UP000245216">
    <property type="component" value="Unassembled WGS sequence"/>
</dbReference>
<dbReference type="STRING" id="511.UZ73_12705"/>
<accession>A0A2U2BIS1</accession>
<dbReference type="EMBL" id="QEXO01000003">
    <property type="protein sequence ID" value="PWE13918.1"/>
    <property type="molecule type" value="Genomic_DNA"/>
</dbReference>
<evidence type="ECO:0000313" key="2">
    <source>
        <dbReference type="EMBL" id="PWE13918.1"/>
    </source>
</evidence>
<proteinExistence type="predicted"/>
<gene>
    <name evidence="2" type="ORF">DF183_12205</name>
    <name evidence="3" type="ORF">M2J83_18950</name>
</gene>
<keyword evidence="1" id="KW-0732">Signal</keyword>
<feature type="chain" id="PRO_5015589118" evidence="1">
    <location>
        <begin position="26"/>
        <end position="572"/>
    </location>
</feature>
<reference evidence="2 4" key="2">
    <citation type="submission" date="2018-05" db="EMBL/GenBank/DDBJ databases">
        <authorList>
            <person name="Lanie J.A."/>
            <person name="Ng W.-L."/>
            <person name="Kazmierczak K.M."/>
            <person name="Andrzejewski T.M."/>
            <person name="Davidsen T.M."/>
            <person name="Wayne K.J."/>
            <person name="Tettelin H."/>
            <person name="Glass J.I."/>
            <person name="Rusch D."/>
            <person name="Podicherti R."/>
            <person name="Tsui H.-C.T."/>
            <person name="Winkler M.E."/>
        </authorList>
    </citation>
    <scope>NUCLEOTIDE SEQUENCE [LARGE SCALE GENOMIC DNA]</scope>
    <source>
        <strain evidence="2 4">YBY</strain>
    </source>
</reference>
<evidence type="ECO:0000313" key="4">
    <source>
        <dbReference type="Proteomes" id="UP000245216"/>
    </source>
</evidence>
<dbReference type="GeneID" id="29368460"/>
<dbReference type="InterPro" id="IPR032638">
    <property type="entry name" value="Porin_5"/>
</dbReference>
<reference evidence="3 5" key="3">
    <citation type="submission" date="2022-05" db="EMBL/GenBank/DDBJ databases">
        <title>Complete sequence of strain NY11312.</title>
        <authorList>
            <person name="Zhou D."/>
        </authorList>
    </citation>
    <scope>NUCLEOTIDE SEQUENCE [LARGE SCALE GENOMIC DNA]</scope>
    <source>
        <strain evidence="3 5">NY11312</strain>
    </source>
</reference>
<feature type="signal peptide" evidence="1">
    <location>
        <begin position="1"/>
        <end position="25"/>
    </location>
</feature>